<name>A0ACC0N1W3_RHOML</name>
<dbReference type="Proteomes" id="UP001062846">
    <property type="component" value="Chromosome 7"/>
</dbReference>
<comment type="caution">
    <text evidence="1">The sequence shown here is derived from an EMBL/GenBank/DDBJ whole genome shotgun (WGS) entry which is preliminary data.</text>
</comment>
<protein>
    <submittedName>
        <fullName evidence="1">Uncharacterized protein</fullName>
    </submittedName>
</protein>
<proteinExistence type="predicted"/>
<reference evidence="1" key="1">
    <citation type="submission" date="2022-02" db="EMBL/GenBank/DDBJ databases">
        <title>Plant Genome Project.</title>
        <authorList>
            <person name="Zhang R.-G."/>
        </authorList>
    </citation>
    <scope>NUCLEOTIDE SEQUENCE</scope>
    <source>
        <strain evidence="1">AT1</strain>
    </source>
</reference>
<organism evidence="1 2">
    <name type="scientific">Rhododendron molle</name>
    <name type="common">Chinese azalea</name>
    <name type="synonym">Azalea mollis</name>
    <dbReference type="NCBI Taxonomy" id="49168"/>
    <lineage>
        <taxon>Eukaryota</taxon>
        <taxon>Viridiplantae</taxon>
        <taxon>Streptophyta</taxon>
        <taxon>Embryophyta</taxon>
        <taxon>Tracheophyta</taxon>
        <taxon>Spermatophyta</taxon>
        <taxon>Magnoliopsida</taxon>
        <taxon>eudicotyledons</taxon>
        <taxon>Gunneridae</taxon>
        <taxon>Pentapetalae</taxon>
        <taxon>asterids</taxon>
        <taxon>Ericales</taxon>
        <taxon>Ericaceae</taxon>
        <taxon>Ericoideae</taxon>
        <taxon>Rhodoreae</taxon>
        <taxon>Rhododendron</taxon>
    </lineage>
</organism>
<evidence type="ECO:0000313" key="2">
    <source>
        <dbReference type="Proteomes" id="UP001062846"/>
    </source>
</evidence>
<dbReference type="EMBL" id="CM046394">
    <property type="protein sequence ID" value="KAI8546859.1"/>
    <property type="molecule type" value="Genomic_DNA"/>
</dbReference>
<keyword evidence="2" id="KW-1185">Reference proteome</keyword>
<evidence type="ECO:0000313" key="1">
    <source>
        <dbReference type="EMBL" id="KAI8546859.1"/>
    </source>
</evidence>
<sequence>MASKNRALPLPPSPSHAFKNLSPSLASNPQPFPSHAFLFLFKQCKWELFSMVLLLCIDWNEMNEIGVFHGIIIDQYNGFTVKPALNMTKTCSKPCSKHGTNLLKKTCSTLQQNII</sequence>
<gene>
    <name evidence="1" type="ORF">RHMOL_Rhmol07G0152100</name>
</gene>
<accession>A0ACC0N1W3</accession>